<evidence type="ECO:0000256" key="7">
    <source>
        <dbReference type="ARBA" id="ARBA00022490"/>
    </source>
</evidence>
<dbReference type="Gene3D" id="2.40.50.140">
    <property type="entry name" value="Nucleic acid-binding proteins"/>
    <property type="match status" value="1"/>
</dbReference>
<keyword evidence="10" id="KW-0547">Nucleotide-binding</keyword>
<keyword evidence="19" id="KW-0687">Ribonucleoprotein</keyword>
<dbReference type="GO" id="GO:0016887">
    <property type="term" value="F:ATP hydrolysis activity"/>
    <property type="evidence" value="ECO:0007669"/>
    <property type="project" value="InterPro"/>
</dbReference>
<gene>
    <name evidence="19" type="ORF">DDE83_008337</name>
</gene>
<organism evidence="19 20">
    <name type="scientific">Stemphylium lycopersici</name>
    <name type="common">Tomato gray leaf spot disease fungus</name>
    <name type="synonym">Thyrospora lycopersici</name>
    <dbReference type="NCBI Taxonomy" id="183478"/>
    <lineage>
        <taxon>Eukaryota</taxon>
        <taxon>Fungi</taxon>
        <taxon>Dikarya</taxon>
        <taxon>Ascomycota</taxon>
        <taxon>Pezizomycotina</taxon>
        <taxon>Dothideomycetes</taxon>
        <taxon>Pleosporomycetidae</taxon>
        <taxon>Pleosporales</taxon>
        <taxon>Pleosporineae</taxon>
        <taxon>Pleosporaceae</taxon>
        <taxon>Stemphylium</taxon>
    </lineage>
</organism>
<dbReference type="InterPro" id="IPR015943">
    <property type="entry name" value="WD40/YVTN_repeat-like_dom_sf"/>
</dbReference>
<keyword evidence="8 16" id="KW-0853">WD repeat</keyword>
<evidence type="ECO:0000256" key="6">
    <source>
        <dbReference type="ARBA" id="ARBA00013194"/>
    </source>
</evidence>
<keyword evidence="13" id="KW-0697">Rotamase</keyword>
<comment type="similarity">
    <text evidence="5">Belongs to the cyclophilin-type PPIase family.</text>
</comment>
<feature type="domain" description="PPIase cyclophilin-type" evidence="18">
    <location>
        <begin position="931"/>
        <end position="1076"/>
    </location>
</feature>
<dbReference type="InterPro" id="IPR012340">
    <property type="entry name" value="NA-bd_OB-fold"/>
</dbReference>
<dbReference type="FunFam" id="2.40.50.140:FF:000027">
    <property type="entry name" value="26S protease regulatory subunit 10B"/>
    <property type="match status" value="1"/>
</dbReference>
<dbReference type="InterPro" id="IPR029000">
    <property type="entry name" value="Cyclophilin-like_dom_sf"/>
</dbReference>
<dbReference type="InterPro" id="IPR003959">
    <property type="entry name" value="ATPase_AAA_core"/>
</dbReference>
<dbReference type="PANTHER" id="PTHR23073">
    <property type="entry name" value="26S PROTEASOME REGULATORY SUBUNIT"/>
    <property type="match status" value="1"/>
</dbReference>
<evidence type="ECO:0000256" key="2">
    <source>
        <dbReference type="ARBA" id="ARBA00004123"/>
    </source>
</evidence>
<dbReference type="SUPFAM" id="SSF50891">
    <property type="entry name" value="Cyclophilin-like"/>
    <property type="match status" value="1"/>
</dbReference>
<dbReference type="Gene3D" id="2.130.10.10">
    <property type="entry name" value="YVTN repeat-like/Quinoprotein amine dehydrogenase"/>
    <property type="match status" value="2"/>
</dbReference>
<evidence type="ECO:0000256" key="12">
    <source>
        <dbReference type="ARBA" id="ARBA00022942"/>
    </source>
</evidence>
<comment type="caution">
    <text evidence="19">The sequence shown here is derived from an EMBL/GenBank/DDBJ whole genome shotgun (WGS) entry which is preliminary data.</text>
</comment>
<evidence type="ECO:0000256" key="10">
    <source>
        <dbReference type="ARBA" id="ARBA00022741"/>
    </source>
</evidence>
<dbReference type="InterPro" id="IPR036322">
    <property type="entry name" value="WD40_repeat_dom_sf"/>
</dbReference>
<sequence>MSGSGDQEREHALEAYKSKLLESREWEAKLKALRLDIKGLQHDFDVSEDNIKALQSVGQIIGEVLKQLDEERFIVKASSGPRYVVGCRSKVDKAKLKQGTRVALDMTTLTIMRMLPREVDPLVYNMSLEDPGQVSFGGIGGLNEQIRELREVIELPLKNPELFLRVGIKPPKGVLLYGPPGTGKTLLARAVASSLETNFLKVVSSAIVDKYIGESARLIREMFGYAKEHEPCIIFMDEIDAIGGRRFSEGTSADREIQRTLMELLNQLDGFDYLGQTKIIMATNRPDTLDPALLRAGRLDRKLEIPLPNEVGRLEILKIHSGSVVTDGEIDFESIVKMSDGMNGADLRNVVTEAGLFAIKDYRDSINQDDFNKAVRKMAESKKLEGKLDYQNLELVRPAVAGVHVRARFGEMQPPLTRPAGQGLFYTLTPFYCNTMPDMKASQSPTKPKRSRSEMEADGGAHANPVAAQTHDDDTSSDDDDDDDFGPALPSTAPKRKKRKLPYEKLYVAALPGATRYSKSLMHREQLCFTTFTPHTEFLITTSIDGVVKFWKKDFGGIEFVKEFRAHSGEIKSVSVSADGRSFATAGADKTIKIFDVVTFDLLAMLSLEYSPYAVCWLHGRGASFPQFAVSSEENSWIRVYDGRGENPDPLQVLKSIHRLPVSLMAYNNHYDCVVSVDQGGMVEYWRPNGSFEKPDNVWSLKSSTNLFEFKKSKCVPSSLTISPTGKQFATFSFPDRKIRVFDFATGKLHRTYDESIETITSMQQAGTAVQHLEDMEFGRRIAIERELDQPWLRCRMNVVFDETSNFILYGTMYGVKVINTVTNKLVKLYGQEESIRPLWLCLYQGQPEKKGVVTVEMAASENPLLQEAEARDAMLVSTGSGKVRFYMYTNDSTAAKSVRDVQNEKPRAAASNKRNEEQALAATGTTATLHTTYGDITIRLFPDAAPKAVENFVTHARNNYYNNVIFHRVIRKFMIQTGDPLGDGTGGESIWGKEFADEFSNLKHDKAYTVSMANAGPNSNGSQFFITTEKTPWLDNKHTIFGRAIAGMDVVHKIENTKVYKEKPEDDIKIISISIS</sequence>
<feature type="compositionally biased region" description="Basic and acidic residues" evidence="17">
    <location>
        <begin position="898"/>
        <end position="918"/>
    </location>
</feature>
<comment type="similarity">
    <text evidence="4">Belongs to the AAA ATPase family.</text>
</comment>
<dbReference type="FunFam" id="2.40.100.10:FF:000003">
    <property type="entry name" value="Peptidylprolyl isomerase domain and WD repeat-containing 1"/>
    <property type="match status" value="1"/>
</dbReference>
<reference evidence="20" key="1">
    <citation type="submission" date="2018-05" db="EMBL/GenBank/DDBJ databases">
        <title>Draft genome sequence of Stemphylium lycopersici strain CIDEFI 213.</title>
        <authorList>
            <person name="Medina R."/>
            <person name="Franco M.E.E."/>
            <person name="Lucentini C.G."/>
            <person name="Saparrat M.C.N."/>
            <person name="Balatti P.A."/>
        </authorList>
    </citation>
    <scope>NUCLEOTIDE SEQUENCE [LARGE SCALE GENOMIC DNA]</scope>
    <source>
        <strain evidence="20">CIDEFI 213</strain>
    </source>
</reference>
<dbReference type="STRING" id="183478.A0A364MTN9"/>
<feature type="region of interest" description="Disordered" evidence="17">
    <location>
        <begin position="437"/>
        <end position="497"/>
    </location>
</feature>
<dbReference type="InterPro" id="IPR003960">
    <property type="entry name" value="ATPase_AAA_CS"/>
</dbReference>
<keyword evidence="20" id="KW-1185">Reference proteome</keyword>
<keyword evidence="7" id="KW-0963">Cytoplasm</keyword>
<dbReference type="Gene3D" id="2.40.100.10">
    <property type="entry name" value="Cyclophilin-like"/>
    <property type="match status" value="1"/>
</dbReference>
<dbReference type="GO" id="GO:0005737">
    <property type="term" value="C:cytoplasm"/>
    <property type="evidence" value="ECO:0007669"/>
    <property type="project" value="UniProtKB-SubCell"/>
</dbReference>
<dbReference type="GO" id="GO:0008540">
    <property type="term" value="C:proteasome regulatory particle, base subcomplex"/>
    <property type="evidence" value="ECO:0007669"/>
    <property type="project" value="UniProtKB-ARBA"/>
</dbReference>
<dbReference type="InterPro" id="IPR002130">
    <property type="entry name" value="Cyclophilin-type_PPIase_dom"/>
</dbReference>
<dbReference type="Pfam" id="PF17862">
    <property type="entry name" value="AAA_lid_3"/>
    <property type="match status" value="1"/>
</dbReference>
<dbReference type="PROSITE" id="PS00674">
    <property type="entry name" value="AAA"/>
    <property type="match status" value="1"/>
</dbReference>
<keyword evidence="9" id="KW-0677">Repeat</keyword>
<dbReference type="Pfam" id="PF00160">
    <property type="entry name" value="Pro_isomerase"/>
    <property type="match status" value="1"/>
</dbReference>
<dbReference type="PROSITE" id="PS00170">
    <property type="entry name" value="CSA_PPIASE_1"/>
    <property type="match status" value="1"/>
</dbReference>
<evidence type="ECO:0000256" key="1">
    <source>
        <dbReference type="ARBA" id="ARBA00000971"/>
    </source>
</evidence>
<keyword evidence="14 19" id="KW-0413">Isomerase</keyword>
<keyword evidence="19" id="KW-0378">Hydrolase</keyword>
<dbReference type="PROSITE" id="PS50082">
    <property type="entry name" value="WD_REPEATS_2"/>
    <property type="match status" value="2"/>
</dbReference>
<evidence type="ECO:0000259" key="18">
    <source>
        <dbReference type="PROSITE" id="PS50072"/>
    </source>
</evidence>
<dbReference type="InterPro" id="IPR050221">
    <property type="entry name" value="26S_Proteasome_ATPase"/>
</dbReference>
<evidence type="ECO:0000256" key="4">
    <source>
        <dbReference type="ARBA" id="ARBA00006914"/>
    </source>
</evidence>
<evidence type="ECO:0000256" key="15">
    <source>
        <dbReference type="ARBA" id="ARBA00023242"/>
    </source>
</evidence>
<evidence type="ECO:0000256" key="13">
    <source>
        <dbReference type="ARBA" id="ARBA00023110"/>
    </source>
</evidence>
<accession>A0A364MTN9</accession>
<dbReference type="Proteomes" id="UP000249619">
    <property type="component" value="Unassembled WGS sequence"/>
</dbReference>
<comment type="subcellular location">
    <subcellularLocation>
        <location evidence="3">Cytoplasm</location>
    </subcellularLocation>
    <subcellularLocation>
        <location evidence="2">Nucleus</location>
    </subcellularLocation>
</comment>
<evidence type="ECO:0000256" key="17">
    <source>
        <dbReference type="SAM" id="MobiDB-lite"/>
    </source>
</evidence>
<feature type="repeat" description="WD" evidence="16">
    <location>
        <begin position="564"/>
        <end position="605"/>
    </location>
</feature>
<proteinExistence type="inferred from homology"/>
<dbReference type="GO" id="GO:0006457">
    <property type="term" value="P:protein folding"/>
    <property type="evidence" value="ECO:0007669"/>
    <property type="project" value="InterPro"/>
</dbReference>
<dbReference type="SUPFAM" id="SSF50978">
    <property type="entry name" value="WD40 repeat-like"/>
    <property type="match status" value="1"/>
</dbReference>
<dbReference type="GO" id="GO:0005524">
    <property type="term" value="F:ATP binding"/>
    <property type="evidence" value="ECO:0007669"/>
    <property type="project" value="UniProtKB-KW"/>
</dbReference>
<dbReference type="FunFam" id="1.10.8.60:FF:000008">
    <property type="entry name" value="26S protease regulatory subunit 10B"/>
    <property type="match status" value="1"/>
</dbReference>
<dbReference type="FunFam" id="3.40.50.300:FF:000034">
    <property type="entry name" value="26S protease regulatory subunit 10B"/>
    <property type="match status" value="1"/>
</dbReference>
<evidence type="ECO:0000256" key="11">
    <source>
        <dbReference type="ARBA" id="ARBA00022840"/>
    </source>
</evidence>
<dbReference type="AlphaFoldDB" id="A0A364MTN9"/>
<evidence type="ECO:0000256" key="9">
    <source>
        <dbReference type="ARBA" id="ARBA00022737"/>
    </source>
</evidence>
<name>A0A364MTN9_STELY</name>
<evidence type="ECO:0000313" key="19">
    <source>
        <dbReference type="EMBL" id="RAR03109.1"/>
    </source>
</evidence>
<dbReference type="OrthoDB" id="10264753at2759"/>
<evidence type="ECO:0000256" key="5">
    <source>
        <dbReference type="ARBA" id="ARBA00007365"/>
    </source>
</evidence>
<dbReference type="Pfam" id="PF00400">
    <property type="entry name" value="WD40"/>
    <property type="match status" value="1"/>
</dbReference>
<dbReference type="InterPro" id="IPR032501">
    <property type="entry name" value="Prot_ATP_ID_OB_2nd"/>
</dbReference>
<evidence type="ECO:0000313" key="20">
    <source>
        <dbReference type="Proteomes" id="UP000249619"/>
    </source>
</evidence>
<comment type="catalytic activity">
    <reaction evidence="1">
        <text>[protein]-peptidylproline (omega=180) = [protein]-peptidylproline (omega=0)</text>
        <dbReference type="Rhea" id="RHEA:16237"/>
        <dbReference type="Rhea" id="RHEA-COMP:10747"/>
        <dbReference type="Rhea" id="RHEA-COMP:10748"/>
        <dbReference type="ChEBI" id="CHEBI:83833"/>
        <dbReference type="ChEBI" id="CHEBI:83834"/>
        <dbReference type="EC" id="5.2.1.8"/>
    </reaction>
</comment>
<dbReference type="PROSITE" id="PS50294">
    <property type="entry name" value="WD_REPEATS_REGION"/>
    <property type="match status" value="1"/>
</dbReference>
<dbReference type="InterPro" id="IPR027417">
    <property type="entry name" value="P-loop_NTPase"/>
</dbReference>
<dbReference type="PRINTS" id="PR00153">
    <property type="entry name" value="CSAPPISMRASE"/>
</dbReference>
<keyword evidence="12" id="KW-0647">Proteasome</keyword>
<keyword evidence="15" id="KW-0539">Nucleus</keyword>
<dbReference type="InterPro" id="IPR020892">
    <property type="entry name" value="Cyclophilin-type_PPIase_CS"/>
</dbReference>
<dbReference type="GO" id="GO:0005634">
    <property type="term" value="C:nucleus"/>
    <property type="evidence" value="ECO:0007669"/>
    <property type="project" value="UniProtKB-SubCell"/>
</dbReference>
<dbReference type="Pfam" id="PF16450">
    <property type="entry name" value="Prot_ATP_ID_OB_C"/>
    <property type="match status" value="1"/>
</dbReference>
<dbReference type="SMART" id="SM00382">
    <property type="entry name" value="AAA"/>
    <property type="match status" value="1"/>
</dbReference>
<dbReference type="FunFam" id="2.130.10.10:FF:000450">
    <property type="entry name" value="Peptidylprolyl isomerase domain and WD-repeat protein 1"/>
    <property type="match status" value="1"/>
</dbReference>
<dbReference type="InterPro" id="IPR003593">
    <property type="entry name" value="AAA+_ATPase"/>
</dbReference>
<feature type="repeat" description="WD" evidence="16">
    <location>
        <begin position="520"/>
        <end position="552"/>
    </location>
</feature>
<dbReference type="Gene3D" id="1.10.8.60">
    <property type="match status" value="1"/>
</dbReference>
<dbReference type="GO" id="GO:0003755">
    <property type="term" value="F:peptidyl-prolyl cis-trans isomerase activity"/>
    <property type="evidence" value="ECO:0007669"/>
    <property type="project" value="UniProtKB-KW"/>
</dbReference>
<dbReference type="SUPFAM" id="SSF52540">
    <property type="entry name" value="P-loop containing nucleoside triphosphate hydrolases"/>
    <property type="match status" value="1"/>
</dbReference>
<dbReference type="PROSITE" id="PS50072">
    <property type="entry name" value="CSA_PPIASE_2"/>
    <property type="match status" value="1"/>
</dbReference>
<dbReference type="GO" id="GO:1990904">
    <property type="term" value="C:ribonucleoprotein complex"/>
    <property type="evidence" value="ECO:0007669"/>
    <property type="project" value="UniProtKB-KW"/>
</dbReference>
<dbReference type="InterPro" id="IPR001680">
    <property type="entry name" value="WD40_rpt"/>
</dbReference>
<evidence type="ECO:0000256" key="16">
    <source>
        <dbReference type="PROSITE-ProRule" id="PRU00221"/>
    </source>
</evidence>
<dbReference type="EC" id="5.2.1.8" evidence="6"/>
<evidence type="ECO:0000256" key="8">
    <source>
        <dbReference type="ARBA" id="ARBA00022574"/>
    </source>
</evidence>
<protein>
    <recommendedName>
        <fullName evidence="6">peptidylprolyl isomerase</fullName>
        <ecNumber evidence="6">5.2.1.8</ecNumber>
    </recommendedName>
</protein>
<dbReference type="EMBL" id="QGDH01000191">
    <property type="protein sequence ID" value="RAR03109.1"/>
    <property type="molecule type" value="Genomic_DNA"/>
</dbReference>
<evidence type="ECO:0000256" key="3">
    <source>
        <dbReference type="ARBA" id="ARBA00004496"/>
    </source>
</evidence>
<dbReference type="SMART" id="SM00320">
    <property type="entry name" value="WD40"/>
    <property type="match status" value="4"/>
</dbReference>
<keyword evidence="11" id="KW-0067">ATP-binding</keyword>
<dbReference type="InterPro" id="IPR041569">
    <property type="entry name" value="AAA_lid_3"/>
</dbReference>
<dbReference type="Pfam" id="PF00004">
    <property type="entry name" value="AAA"/>
    <property type="match status" value="1"/>
</dbReference>
<feature type="region of interest" description="Disordered" evidence="17">
    <location>
        <begin position="898"/>
        <end position="919"/>
    </location>
</feature>
<evidence type="ECO:0000256" key="14">
    <source>
        <dbReference type="ARBA" id="ARBA00023235"/>
    </source>
</evidence>
<dbReference type="Gene3D" id="3.40.50.300">
    <property type="entry name" value="P-loop containing nucleotide triphosphate hydrolases"/>
    <property type="match status" value="1"/>
</dbReference>
<feature type="compositionally biased region" description="Acidic residues" evidence="17">
    <location>
        <begin position="475"/>
        <end position="485"/>
    </location>
</feature>